<comment type="caution">
    <text evidence="2">The sequence shown here is derived from an EMBL/GenBank/DDBJ whole genome shotgun (WGS) entry which is preliminary data.</text>
</comment>
<gene>
    <name evidence="2" type="ORF">AB6713_02375</name>
</gene>
<proteinExistence type="predicted"/>
<dbReference type="PANTHER" id="PTHR42678">
    <property type="entry name" value="AMIDASE"/>
    <property type="match status" value="1"/>
</dbReference>
<organism evidence="2 3">
    <name type="scientific">Luteimonas salinilitoris</name>
    <dbReference type="NCBI Taxonomy" id="3237697"/>
    <lineage>
        <taxon>Bacteria</taxon>
        <taxon>Pseudomonadati</taxon>
        <taxon>Pseudomonadota</taxon>
        <taxon>Gammaproteobacteria</taxon>
        <taxon>Lysobacterales</taxon>
        <taxon>Lysobacteraceae</taxon>
        <taxon>Luteimonas</taxon>
    </lineage>
</organism>
<sequence>MHDLPTRASHPVAWLLLGCVFAAGCERQPSPVAADATSAPATTTPATPDFAFAELDIAELQARMARGELDSRTLTRAYLDRIAAIDDAGPTLRAVIETNPRALAEAAARDAERGAGRVRGPLHGIPILLKDNIDATPMVNSAGSLALADHRPGSDAFLVRRLRAAGAVILGKTNLSEWANFRSSRSSSGWSARGGQTRNPYVLDRSPCGSSAGTGAAIAASLAAVGVGTETDGSILCPAAVNGLVGLKPTVGLVSRDGIIPISRTQDTAGPMARSVADAAILLTVLAGADDADPATRDGTGRKPADYGSHLRADGLHGVRIGVLRENGVAAQPDVDAAFARAVRALQAAGATVVDAEIATAGDWDDAELEVLLYEFKHGLERYLVSRRAPLRDLAALIAFNREHAAAEMPWFGQELFEQAEAKGGLDDPAYLRARDRARRLARSEGLEATLQAQRLDALVVPTTGPAWPIDPLNGDHFPGAGYGVAAVAGTPSITVPMGESHGLPLGLTFLGPAWSEPRLIELAYAFERMTRARRPPRFLATVPLAAGK</sequence>
<protein>
    <submittedName>
        <fullName evidence="2">Amidase</fullName>
        <ecNumber evidence="2">3.5.1.4</ecNumber>
    </submittedName>
</protein>
<dbReference type="InterPro" id="IPR036928">
    <property type="entry name" value="AS_sf"/>
</dbReference>
<feature type="domain" description="Amidase" evidence="1">
    <location>
        <begin position="74"/>
        <end position="520"/>
    </location>
</feature>
<dbReference type="RefSeq" id="WP_370562210.1">
    <property type="nucleotide sequence ID" value="NZ_JBFWIB010000001.1"/>
</dbReference>
<dbReference type="GO" id="GO:0004040">
    <property type="term" value="F:amidase activity"/>
    <property type="evidence" value="ECO:0007669"/>
    <property type="project" value="UniProtKB-EC"/>
</dbReference>
<dbReference type="EC" id="3.5.1.4" evidence="2"/>
<reference evidence="2 3" key="1">
    <citation type="submission" date="2024-07" db="EMBL/GenBank/DDBJ databases">
        <title>Luteimonas salilacus sp. nov., isolated from the shore soil of Salt Lake in Tibet of China.</title>
        <authorList>
            <person name="Zhang X."/>
            <person name="Li A."/>
        </authorList>
    </citation>
    <scope>NUCLEOTIDE SEQUENCE [LARGE SCALE GENOMIC DNA]</scope>
    <source>
        <strain evidence="2 3">B3-2-R+30</strain>
    </source>
</reference>
<dbReference type="PANTHER" id="PTHR42678:SF34">
    <property type="entry name" value="OS04G0183300 PROTEIN"/>
    <property type="match status" value="1"/>
</dbReference>
<dbReference type="InterPro" id="IPR023631">
    <property type="entry name" value="Amidase_dom"/>
</dbReference>
<dbReference type="NCBIfam" id="NF005300">
    <property type="entry name" value="PRK06828.1"/>
    <property type="match status" value="1"/>
</dbReference>
<evidence type="ECO:0000313" key="3">
    <source>
        <dbReference type="Proteomes" id="UP001566331"/>
    </source>
</evidence>
<dbReference type="EMBL" id="JBFWIC010000002">
    <property type="protein sequence ID" value="MEZ0473460.1"/>
    <property type="molecule type" value="Genomic_DNA"/>
</dbReference>
<name>A0ABV4HL62_9GAMM</name>
<dbReference type="SUPFAM" id="SSF75304">
    <property type="entry name" value="Amidase signature (AS) enzymes"/>
    <property type="match status" value="1"/>
</dbReference>
<evidence type="ECO:0000259" key="1">
    <source>
        <dbReference type="Pfam" id="PF01425"/>
    </source>
</evidence>
<dbReference type="Gene3D" id="3.90.1300.10">
    <property type="entry name" value="Amidase signature (AS) domain"/>
    <property type="match status" value="1"/>
</dbReference>
<keyword evidence="2" id="KW-0378">Hydrolase</keyword>
<dbReference type="NCBIfam" id="NF006006">
    <property type="entry name" value="PRK08137.1"/>
    <property type="match status" value="1"/>
</dbReference>
<dbReference type="Pfam" id="PF01425">
    <property type="entry name" value="Amidase"/>
    <property type="match status" value="1"/>
</dbReference>
<dbReference type="PROSITE" id="PS51257">
    <property type="entry name" value="PROKAR_LIPOPROTEIN"/>
    <property type="match status" value="1"/>
</dbReference>
<accession>A0ABV4HL62</accession>
<keyword evidence="3" id="KW-1185">Reference proteome</keyword>
<evidence type="ECO:0000313" key="2">
    <source>
        <dbReference type="EMBL" id="MEZ0473460.1"/>
    </source>
</evidence>
<dbReference type="Proteomes" id="UP001566331">
    <property type="component" value="Unassembled WGS sequence"/>
</dbReference>